<dbReference type="Proteomes" id="UP001066276">
    <property type="component" value="Chromosome 2_1"/>
</dbReference>
<evidence type="ECO:0000313" key="1">
    <source>
        <dbReference type="EMBL" id="KAJ1196716.1"/>
    </source>
</evidence>
<gene>
    <name evidence="1" type="ORF">NDU88_000581</name>
</gene>
<keyword evidence="2" id="KW-1185">Reference proteome</keyword>
<reference evidence="1" key="1">
    <citation type="journal article" date="2022" name="bioRxiv">
        <title>Sequencing and chromosome-scale assembly of the giantPleurodeles waltlgenome.</title>
        <authorList>
            <person name="Brown T."/>
            <person name="Elewa A."/>
            <person name="Iarovenko S."/>
            <person name="Subramanian E."/>
            <person name="Araus A.J."/>
            <person name="Petzold A."/>
            <person name="Susuki M."/>
            <person name="Suzuki K.-i.T."/>
            <person name="Hayashi T."/>
            <person name="Toyoda A."/>
            <person name="Oliveira C."/>
            <person name="Osipova E."/>
            <person name="Leigh N.D."/>
            <person name="Simon A."/>
            <person name="Yun M.H."/>
        </authorList>
    </citation>
    <scope>NUCLEOTIDE SEQUENCE</scope>
    <source>
        <strain evidence="1">20211129_DDA</strain>
        <tissue evidence="1">Liver</tissue>
    </source>
</reference>
<dbReference type="EMBL" id="JANPWB010000003">
    <property type="protein sequence ID" value="KAJ1196716.1"/>
    <property type="molecule type" value="Genomic_DNA"/>
</dbReference>
<name>A0AAV7V752_PLEWA</name>
<evidence type="ECO:0000313" key="2">
    <source>
        <dbReference type="Proteomes" id="UP001066276"/>
    </source>
</evidence>
<accession>A0AAV7V752</accession>
<comment type="caution">
    <text evidence="1">The sequence shown here is derived from an EMBL/GenBank/DDBJ whole genome shotgun (WGS) entry which is preliminary data.</text>
</comment>
<dbReference type="AlphaFoldDB" id="A0AAV7V752"/>
<organism evidence="1 2">
    <name type="scientific">Pleurodeles waltl</name>
    <name type="common">Iberian ribbed newt</name>
    <dbReference type="NCBI Taxonomy" id="8319"/>
    <lineage>
        <taxon>Eukaryota</taxon>
        <taxon>Metazoa</taxon>
        <taxon>Chordata</taxon>
        <taxon>Craniata</taxon>
        <taxon>Vertebrata</taxon>
        <taxon>Euteleostomi</taxon>
        <taxon>Amphibia</taxon>
        <taxon>Batrachia</taxon>
        <taxon>Caudata</taxon>
        <taxon>Salamandroidea</taxon>
        <taxon>Salamandridae</taxon>
        <taxon>Pleurodelinae</taxon>
        <taxon>Pleurodeles</taxon>
    </lineage>
</organism>
<proteinExistence type="predicted"/>
<protein>
    <submittedName>
        <fullName evidence="1">Uncharacterized protein</fullName>
    </submittedName>
</protein>
<sequence length="164" mass="18612">MPHDWWTDNASRLVDRQRLTTGGLTTPHDWWTDNSSQLLDRQRLTTGGPTTSLTTDLLLSAHYRSESSKQSAEWKGSKNTTSDIEAIECIGRSYQDTPNFWVYDHVPLSQEYFLCIRWSTNLIVSDPTVWFVKDQDFCSDPPFNAKAFATKGLGSVVDFGTVVE</sequence>